<dbReference type="InterPro" id="IPR008979">
    <property type="entry name" value="Galactose-bd-like_sf"/>
</dbReference>
<sequence length="458" mass="49068">MISLFRSSLLLLTASIANASLQIVPGATWTATNTGKHVQAHGAGVIKLDDTFYLIGEDKTNGSAFQNINCYSSKDLVSWTYEGALLSRTAEAGDLGPNRVVERPKVLRHPTTGKYVLYMHIDSSDYGEAKVGVAVGDTVCGKYTYLSSWRPLGFQSRDMGLFQDDDGKAYLMTEDRANGLRIDALTDDYLNISGTSSTYLWDESIEAPAILKRGGYYFMFGSWLTGWSPNDNVYSYATNLSGPWSSWDTFADVGSNTYSSQTNYILPLSSSEAIYLGDRWISTNLMRSTYIWLPLTITNETNVTMPNRDSWVPHAAEGAWSAAPAETSIEAENATLSGGARILSCSGCSGASSVGYLGGANGTSGGTVTFDGAESDVDALTTLRLQYENGDTGQRFASVSCNGVEQTVAFLPTTNGNTPGSSVVNCQLKKGSGNEVVVEGLGDGTWGPDLDELIVPSS</sequence>
<comment type="similarity">
    <text evidence="1 5">Belongs to the glycosyl hydrolase 43 family.</text>
</comment>
<keyword evidence="2 5" id="KW-0378">Hydrolase</keyword>
<keyword evidence="6" id="KW-0732">Signal</keyword>
<dbReference type="InterPro" id="IPR023296">
    <property type="entry name" value="Glyco_hydro_beta-prop_sf"/>
</dbReference>
<evidence type="ECO:0000256" key="5">
    <source>
        <dbReference type="RuleBase" id="RU361187"/>
    </source>
</evidence>
<dbReference type="CDD" id="cd04081">
    <property type="entry name" value="CBM35_galactosidase-like"/>
    <property type="match status" value="1"/>
</dbReference>
<proteinExistence type="inferred from homology"/>
<dbReference type="GO" id="GO:0004553">
    <property type="term" value="F:hydrolase activity, hydrolyzing O-glycosyl compounds"/>
    <property type="evidence" value="ECO:0007669"/>
    <property type="project" value="InterPro"/>
</dbReference>
<dbReference type="GO" id="GO:0030246">
    <property type="term" value="F:carbohydrate binding"/>
    <property type="evidence" value="ECO:0007669"/>
    <property type="project" value="InterPro"/>
</dbReference>
<accession>A0AA38RTE5</accession>
<dbReference type="SUPFAM" id="SSF49785">
    <property type="entry name" value="Galactose-binding domain-like"/>
    <property type="match status" value="1"/>
</dbReference>
<comment type="caution">
    <text evidence="8">The sequence shown here is derived from an EMBL/GenBank/DDBJ whole genome shotgun (WGS) entry which is preliminary data.</text>
</comment>
<evidence type="ECO:0000259" key="7">
    <source>
        <dbReference type="PROSITE" id="PS51175"/>
    </source>
</evidence>
<dbReference type="InterPro" id="IPR005084">
    <property type="entry name" value="CBM6"/>
</dbReference>
<protein>
    <submittedName>
        <fullName evidence="8">Galactan 1,3-beta-galactosidase</fullName>
    </submittedName>
</protein>
<feature type="domain" description="CBM6" evidence="7">
    <location>
        <begin position="327"/>
        <end position="456"/>
    </location>
</feature>
<keyword evidence="9" id="KW-1185">Reference proteome</keyword>
<evidence type="ECO:0000313" key="8">
    <source>
        <dbReference type="EMBL" id="KAJ9156433.1"/>
    </source>
</evidence>
<feature type="chain" id="PRO_5041350948" evidence="6">
    <location>
        <begin position="20"/>
        <end position="458"/>
    </location>
</feature>
<dbReference type="Pfam" id="PF04616">
    <property type="entry name" value="Glyco_hydro_43"/>
    <property type="match status" value="1"/>
</dbReference>
<dbReference type="CDD" id="cd18821">
    <property type="entry name" value="GH43_Pc3Gal43A-like"/>
    <property type="match status" value="1"/>
</dbReference>
<evidence type="ECO:0000256" key="1">
    <source>
        <dbReference type="ARBA" id="ARBA00009865"/>
    </source>
</evidence>
<dbReference type="Gene3D" id="2.115.10.20">
    <property type="entry name" value="Glycosyl hydrolase domain, family 43"/>
    <property type="match status" value="1"/>
</dbReference>
<name>A0AA38RTE5_9PEZI</name>
<dbReference type="GO" id="GO:0005975">
    <property type="term" value="P:carbohydrate metabolic process"/>
    <property type="evidence" value="ECO:0007669"/>
    <property type="project" value="InterPro"/>
</dbReference>
<dbReference type="Proteomes" id="UP001174694">
    <property type="component" value="Unassembled WGS sequence"/>
</dbReference>
<reference evidence="8" key="1">
    <citation type="submission" date="2022-07" db="EMBL/GenBank/DDBJ databases">
        <title>Fungi with potential for degradation of polypropylene.</title>
        <authorList>
            <person name="Gostincar C."/>
        </authorList>
    </citation>
    <scope>NUCLEOTIDE SEQUENCE</scope>
    <source>
        <strain evidence="8">EXF-13308</strain>
    </source>
</reference>
<dbReference type="InterPro" id="IPR006710">
    <property type="entry name" value="Glyco_hydro_43"/>
</dbReference>
<evidence type="ECO:0000256" key="3">
    <source>
        <dbReference type="ARBA" id="ARBA00023295"/>
    </source>
</evidence>
<dbReference type="EMBL" id="JANBVO010000002">
    <property type="protein sequence ID" value="KAJ9156433.1"/>
    <property type="molecule type" value="Genomic_DNA"/>
</dbReference>
<keyword evidence="3 5" id="KW-0326">Glycosidase</keyword>
<dbReference type="PANTHER" id="PTHR22925:SF3">
    <property type="entry name" value="GLYCOSYL HYDROLASE FAMILY PROTEIN 43"/>
    <property type="match status" value="1"/>
</dbReference>
<gene>
    <name evidence="8" type="ORF">NKR23_g1177</name>
</gene>
<dbReference type="PANTHER" id="PTHR22925">
    <property type="entry name" value="GLYCOSYL HYDROLASE 43 FAMILY MEMBER"/>
    <property type="match status" value="1"/>
</dbReference>
<dbReference type="Gene3D" id="2.60.120.260">
    <property type="entry name" value="Galactose-binding domain-like"/>
    <property type="match status" value="1"/>
</dbReference>
<evidence type="ECO:0000256" key="6">
    <source>
        <dbReference type="SAM" id="SignalP"/>
    </source>
</evidence>
<dbReference type="SUPFAM" id="SSF75005">
    <property type="entry name" value="Arabinanase/levansucrase/invertase"/>
    <property type="match status" value="1"/>
</dbReference>
<evidence type="ECO:0000256" key="4">
    <source>
        <dbReference type="PIRSR" id="PIRSR606710-2"/>
    </source>
</evidence>
<feature type="signal peptide" evidence="6">
    <location>
        <begin position="1"/>
        <end position="19"/>
    </location>
</feature>
<evidence type="ECO:0000313" key="9">
    <source>
        <dbReference type="Proteomes" id="UP001174694"/>
    </source>
</evidence>
<dbReference type="AlphaFoldDB" id="A0AA38RTE5"/>
<feature type="site" description="Important for catalytic activity, responsible for pKa modulation of the active site Glu and correct orientation of both the proton donor and substrate" evidence="4">
    <location>
        <position position="158"/>
    </location>
</feature>
<organism evidence="8 9">
    <name type="scientific">Pleurostoma richardsiae</name>
    <dbReference type="NCBI Taxonomy" id="41990"/>
    <lineage>
        <taxon>Eukaryota</taxon>
        <taxon>Fungi</taxon>
        <taxon>Dikarya</taxon>
        <taxon>Ascomycota</taxon>
        <taxon>Pezizomycotina</taxon>
        <taxon>Sordariomycetes</taxon>
        <taxon>Sordariomycetidae</taxon>
        <taxon>Calosphaeriales</taxon>
        <taxon>Pleurostomataceae</taxon>
        <taxon>Pleurostoma</taxon>
    </lineage>
</organism>
<evidence type="ECO:0000256" key="2">
    <source>
        <dbReference type="ARBA" id="ARBA00022801"/>
    </source>
</evidence>
<dbReference type="PROSITE" id="PS51175">
    <property type="entry name" value="CBM6"/>
    <property type="match status" value="1"/>
</dbReference>